<dbReference type="PIRSF" id="PIRSF000446">
    <property type="entry name" value="Mct"/>
    <property type="match status" value="1"/>
</dbReference>
<keyword evidence="2 4" id="KW-0012">Acyltransferase</keyword>
<proteinExistence type="inferred from homology"/>
<evidence type="ECO:0000313" key="6">
    <source>
        <dbReference type="EMBL" id="MDM8266435.1"/>
    </source>
</evidence>
<keyword evidence="7" id="KW-1185">Reference proteome</keyword>
<dbReference type="EC" id="2.3.1.39" evidence="4"/>
<evidence type="ECO:0000313" key="7">
    <source>
        <dbReference type="Proteomes" id="UP001529343"/>
    </source>
</evidence>
<evidence type="ECO:0000256" key="3">
    <source>
        <dbReference type="ARBA" id="ARBA00048462"/>
    </source>
</evidence>
<comment type="similarity">
    <text evidence="4">Belongs to the fabD family.</text>
</comment>
<evidence type="ECO:0000256" key="1">
    <source>
        <dbReference type="ARBA" id="ARBA00022679"/>
    </source>
</evidence>
<dbReference type="SUPFAM" id="SSF52151">
    <property type="entry name" value="FabD/lysophospholipase-like"/>
    <property type="match status" value="1"/>
</dbReference>
<dbReference type="PANTHER" id="PTHR42681">
    <property type="entry name" value="MALONYL-COA-ACYL CARRIER PROTEIN TRANSACYLASE, MITOCHONDRIAL"/>
    <property type="match status" value="1"/>
</dbReference>
<evidence type="ECO:0000256" key="4">
    <source>
        <dbReference type="PIRNR" id="PIRNR000446"/>
    </source>
</evidence>
<dbReference type="Proteomes" id="UP001529343">
    <property type="component" value="Unassembled WGS sequence"/>
</dbReference>
<comment type="catalytic activity">
    <reaction evidence="3 4">
        <text>holo-[ACP] + malonyl-CoA = malonyl-[ACP] + CoA</text>
        <dbReference type="Rhea" id="RHEA:41792"/>
        <dbReference type="Rhea" id="RHEA-COMP:9623"/>
        <dbReference type="Rhea" id="RHEA-COMP:9685"/>
        <dbReference type="ChEBI" id="CHEBI:57287"/>
        <dbReference type="ChEBI" id="CHEBI:57384"/>
        <dbReference type="ChEBI" id="CHEBI:64479"/>
        <dbReference type="ChEBI" id="CHEBI:78449"/>
        <dbReference type="EC" id="2.3.1.39"/>
    </reaction>
</comment>
<organism evidence="6 7">
    <name type="scientific">Limosilactobacillus pontis</name>
    <dbReference type="NCBI Taxonomy" id="35787"/>
    <lineage>
        <taxon>Bacteria</taxon>
        <taxon>Bacillati</taxon>
        <taxon>Bacillota</taxon>
        <taxon>Bacilli</taxon>
        <taxon>Lactobacillales</taxon>
        <taxon>Lactobacillaceae</taxon>
        <taxon>Limosilactobacillus</taxon>
    </lineage>
</organism>
<accession>A0ABT7UZD0</accession>
<dbReference type="InterPro" id="IPR016035">
    <property type="entry name" value="Acyl_Trfase/lysoPLipase"/>
</dbReference>
<gene>
    <name evidence="6" type="ORF">QUW44_04560</name>
</gene>
<dbReference type="Gene3D" id="3.30.70.250">
    <property type="entry name" value="Malonyl-CoA ACP transacylase, ACP-binding"/>
    <property type="match status" value="1"/>
</dbReference>
<dbReference type="InterPro" id="IPR016036">
    <property type="entry name" value="Malonyl_transacylase_ACP-bd"/>
</dbReference>
<evidence type="ECO:0000259" key="5">
    <source>
        <dbReference type="SMART" id="SM00827"/>
    </source>
</evidence>
<dbReference type="InterPro" id="IPR050858">
    <property type="entry name" value="Mal-CoA-ACP_Trans/PKS_FabD"/>
</dbReference>
<dbReference type="InterPro" id="IPR024925">
    <property type="entry name" value="Malonyl_CoA-ACP_transAc"/>
</dbReference>
<sequence>MKIGLLFSGQGAQKPGIGLDFLSDPLFESIIFQGSAATGLDLKQIMASENGELKETKNVQPALVAVSYGIYRMLKRDLPKLPVAAMAGLSLGEYAALMASEALPFEDGIQLLADRGRYMQVDADQTASSMAAVLNPDVKKVEAVCDRYAHVWVANYNSPAQLVIGGTVDEVQQAVSELKEQAAAKRVVILRVSGAFHTPLFNGARQKMHDRLAKESFAQPVVPVISNTTVTEFQGDEIAAIMERQLAVPTHFGADVAFMVEHQGIDATLEIGTGKTLSRFAKQVNPQLKRANIATMKDYATYVKENQQWS</sequence>
<dbReference type="EMBL" id="JAUDDW010000012">
    <property type="protein sequence ID" value="MDM8266435.1"/>
    <property type="molecule type" value="Genomic_DNA"/>
</dbReference>
<dbReference type="PANTHER" id="PTHR42681:SF1">
    <property type="entry name" value="MALONYL-COA-ACYL CARRIER PROTEIN TRANSACYLASE, MITOCHONDRIAL"/>
    <property type="match status" value="1"/>
</dbReference>
<dbReference type="SMART" id="SM00827">
    <property type="entry name" value="PKS_AT"/>
    <property type="match status" value="1"/>
</dbReference>
<dbReference type="Pfam" id="PF00698">
    <property type="entry name" value="Acyl_transf_1"/>
    <property type="match status" value="1"/>
</dbReference>
<feature type="domain" description="Malonyl-CoA:ACP transacylase (MAT)" evidence="5">
    <location>
        <begin position="6"/>
        <end position="298"/>
    </location>
</feature>
<evidence type="ECO:0000256" key="2">
    <source>
        <dbReference type="ARBA" id="ARBA00023315"/>
    </source>
</evidence>
<reference evidence="6 7" key="2">
    <citation type="submission" date="2023-06" db="EMBL/GenBank/DDBJ databases">
        <authorList>
            <person name="Zeman M."/>
            <person name="Kubasova T."/>
            <person name="Jahodarova E."/>
            <person name="Nykrynova M."/>
            <person name="Rychlik I."/>
        </authorList>
    </citation>
    <scope>NUCLEOTIDE SEQUENCE [LARGE SCALE GENOMIC DNA]</scope>
    <source>
        <strain evidence="6 7">161_Gplus</strain>
    </source>
</reference>
<dbReference type="InterPro" id="IPR014043">
    <property type="entry name" value="Acyl_transferase_dom"/>
</dbReference>
<dbReference type="GO" id="GO:0004314">
    <property type="term" value="F:[acyl-carrier-protein] S-malonyltransferase activity"/>
    <property type="evidence" value="ECO:0007669"/>
    <property type="project" value="UniProtKB-EC"/>
</dbReference>
<name>A0ABT7UZD0_9LACO</name>
<protein>
    <recommendedName>
        <fullName evidence="4">Malonyl CoA-acyl carrier protein transacylase</fullName>
        <ecNumber evidence="4">2.3.1.39</ecNumber>
    </recommendedName>
</protein>
<dbReference type="RefSeq" id="WP_289586055.1">
    <property type="nucleotide sequence ID" value="NZ_JAUDDW010000012.1"/>
</dbReference>
<dbReference type="InterPro" id="IPR001227">
    <property type="entry name" value="Ac_transferase_dom_sf"/>
</dbReference>
<dbReference type="Gene3D" id="3.40.366.10">
    <property type="entry name" value="Malonyl-Coenzyme A Acyl Carrier Protein, domain 2"/>
    <property type="match status" value="1"/>
</dbReference>
<reference evidence="7" key="1">
    <citation type="submission" date="2023-06" db="EMBL/GenBank/DDBJ databases">
        <title>Identification and characterization of horizontal gene transfer across gut microbiota members of farm animals based on homology search.</title>
        <authorList>
            <person name="Zeman M."/>
            <person name="Kubasova T."/>
            <person name="Jahodarova E."/>
            <person name="Nykrynova M."/>
            <person name="Rychlik I."/>
        </authorList>
    </citation>
    <scope>NUCLEOTIDE SEQUENCE [LARGE SCALE GENOMIC DNA]</scope>
    <source>
        <strain evidence="7">161_Gplus</strain>
    </source>
</reference>
<dbReference type="SUPFAM" id="SSF55048">
    <property type="entry name" value="Probable ACP-binding domain of malonyl-CoA ACP transacylase"/>
    <property type="match status" value="1"/>
</dbReference>
<keyword evidence="1 4" id="KW-0808">Transferase</keyword>
<comment type="caution">
    <text evidence="6">The sequence shown here is derived from an EMBL/GenBank/DDBJ whole genome shotgun (WGS) entry which is preliminary data.</text>
</comment>